<keyword evidence="4" id="KW-1185">Reference proteome</keyword>
<feature type="domain" description="Signal transduction histidine kinase subgroup 2 dimerisation and phosphoacceptor" evidence="2">
    <location>
        <begin position="50"/>
        <end position="123"/>
    </location>
</feature>
<sequence length="236" mass="26321">MTLLPPTYWHYWLLSGGVLAMICLALGYQLRQVRYQLGQQSAHLAILQRELSHRVNTNLAITIGLLELQLGQTHEPAARWSLQQSISRTRSVALLQERLYLGGQPTDINLRQYVCSLYQSLTQQPVCPQLALQLDTDELNADLALPVGLILHELLTDATHHAAPKPPAVTISLKQQNGWLLELLDQGPGLDTHPTRWSRAGVPLPKRLIEGLSQQIGGNCVMLPGQGLHFRLHIQQ</sequence>
<dbReference type="Pfam" id="PF07568">
    <property type="entry name" value="HisKA_2"/>
    <property type="match status" value="1"/>
</dbReference>
<evidence type="ECO:0000313" key="4">
    <source>
        <dbReference type="Proteomes" id="UP000011058"/>
    </source>
</evidence>
<evidence type="ECO:0000256" key="1">
    <source>
        <dbReference type="SAM" id="Phobius"/>
    </source>
</evidence>
<dbReference type="InterPro" id="IPR036890">
    <property type="entry name" value="HATPase_C_sf"/>
</dbReference>
<reference evidence="3 4" key="1">
    <citation type="journal article" date="2012" name="J. Bacteriol.">
        <title>Genome Sequence of Fibrella aestuarina BUZ 2T, a Filamentous Marine Bacterium.</title>
        <authorList>
            <person name="Filippini M."/>
            <person name="Qi W."/>
            <person name="Blom J."/>
            <person name="Goesmann A."/>
            <person name="Smits T.H."/>
            <person name="Bagheri H.C."/>
        </authorList>
    </citation>
    <scope>NUCLEOTIDE SEQUENCE [LARGE SCALE GENOMIC DNA]</scope>
    <source>
        <strain evidence="4">BUZ 2T</strain>
    </source>
</reference>
<dbReference type="GO" id="GO:0016301">
    <property type="term" value="F:kinase activity"/>
    <property type="evidence" value="ECO:0007669"/>
    <property type="project" value="UniProtKB-KW"/>
</dbReference>
<dbReference type="AlphaFoldDB" id="I0KA70"/>
<dbReference type="OrthoDB" id="9767435at2"/>
<keyword evidence="1" id="KW-0472">Membrane</keyword>
<dbReference type="InterPro" id="IPR011495">
    <property type="entry name" value="Sig_transdc_His_kin_sub2_dim/P"/>
</dbReference>
<dbReference type="eggNOG" id="COG3920">
    <property type="taxonomic scope" value="Bacteria"/>
</dbReference>
<dbReference type="PANTHER" id="PTHR43065">
    <property type="entry name" value="SENSOR HISTIDINE KINASE"/>
    <property type="match status" value="1"/>
</dbReference>
<dbReference type="EMBL" id="HE796683">
    <property type="protein sequence ID" value="CCH01023.1"/>
    <property type="molecule type" value="Genomic_DNA"/>
</dbReference>
<keyword evidence="1" id="KW-1133">Transmembrane helix</keyword>
<dbReference type="Proteomes" id="UP000011058">
    <property type="component" value="Chromosome"/>
</dbReference>
<dbReference type="STRING" id="1166018.FAES_3014"/>
<name>I0KA70_9BACT</name>
<evidence type="ECO:0000259" key="2">
    <source>
        <dbReference type="Pfam" id="PF07568"/>
    </source>
</evidence>
<keyword evidence="3" id="KW-0808">Transferase</keyword>
<accession>I0KA70</accession>
<protein>
    <submittedName>
        <fullName evidence="3">Signal transduction histidine kinase</fullName>
    </submittedName>
</protein>
<gene>
    <name evidence="3" type="ORF">FAES_3014</name>
</gene>
<dbReference type="HOGENOM" id="CLU_1174002_0_0_10"/>
<dbReference type="SUPFAM" id="SSF55874">
    <property type="entry name" value="ATPase domain of HSP90 chaperone/DNA topoisomerase II/histidine kinase"/>
    <property type="match status" value="1"/>
</dbReference>
<organism evidence="3 4">
    <name type="scientific">Fibrella aestuarina BUZ 2</name>
    <dbReference type="NCBI Taxonomy" id="1166018"/>
    <lineage>
        <taxon>Bacteria</taxon>
        <taxon>Pseudomonadati</taxon>
        <taxon>Bacteroidota</taxon>
        <taxon>Cytophagia</taxon>
        <taxon>Cytophagales</taxon>
        <taxon>Spirosomataceae</taxon>
        <taxon>Fibrella</taxon>
    </lineage>
</organism>
<dbReference type="PANTHER" id="PTHR43065:SF23">
    <property type="entry name" value="SENSOR HISTIDINE KINASE PDTAS"/>
    <property type="match status" value="1"/>
</dbReference>
<dbReference type="KEGG" id="fae:FAES_3014"/>
<dbReference type="Gene3D" id="3.30.565.10">
    <property type="entry name" value="Histidine kinase-like ATPase, C-terminal domain"/>
    <property type="match status" value="1"/>
</dbReference>
<evidence type="ECO:0000313" key="3">
    <source>
        <dbReference type="EMBL" id="CCH01023.1"/>
    </source>
</evidence>
<dbReference type="RefSeq" id="WP_015332122.1">
    <property type="nucleotide sequence ID" value="NC_020054.1"/>
</dbReference>
<keyword evidence="3" id="KW-0418">Kinase</keyword>
<feature type="transmembrane region" description="Helical" evidence="1">
    <location>
        <begin position="12"/>
        <end position="30"/>
    </location>
</feature>
<keyword evidence="1" id="KW-0812">Transmembrane</keyword>
<proteinExistence type="predicted"/>